<feature type="compositionally biased region" description="Basic and acidic residues" evidence="1">
    <location>
        <begin position="177"/>
        <end position="204"/>
    </location>
</feature>
<evidence type="ECO:0000256" key="1">
    <source>
        <dbReference type="SAM" id="MobiDB-lite"/>
    </source>
</evidence>
<accession>A0A067QVT3</accession>
<keyword evidence="4" id="KW-1185">Reference proteome</keyword>
<feature type="region of interest" description="Disordered" evidence="1">
    <location>
        <begin position="125"/>
        <end position="263"/>
    </location>
</feature>
<evidence type="ECO:0000313" key="3">
    <source>
        <dbReference type="EMBL" id="KDR10042.1"/>
    </source>
</evidence>
<gene>
    <name evidence="3" type="ORF">L798_00308</name>
</gene>
<evidence type="ECO:0000259" key="2">
    <source>
        <dbReference type="Pfam" id="PF22938"/>
    </source>
</evidence>
<dbReference type="Pfam" id="PF22938">
    <property type="entry name" value="Integrase_p58_C"/>
    <property type="match status" value="1"/>
</dbReference>
<protein>
    <recommendedName>
        <fullName evidence="2">Integrase p58-like C-terminal domain-containing protein</fullName>
    </recommendedName>
</protein>
<feature type="compositionally biased region" description="Acidic residues" evidence="1">
    <location>
        <begin position="205"/>
        <end position="227"/>
    </location>
</feature>
<proteinExistence type="predicted"/>
<dbReference type="AlphaFoldDB" id="A0A067QVT3"/>
<dbReference type="Proteomes" id="UP000027135">
    <property type="component" value="Unassembled WGS sequence"/>
</dbReference>
<feature type="compositionally biased region" description="Basic and acidic residues" evidence="1">
    <location>
        <begin position="156"/>
        <end position="167"/>
    </location>
</feature>
<dbReference type="InParanoid" id="A0A067QVT3"/>
<sequence length="263" mass="30233">MEDDLITSKFVTRKPDSNLDPVQGHIDTLADRLKEAYDVVRENNQIGREKQRKQYDKGTKLVTFQPGEMVYLKQMNKGRQTCLKFRTRWKGPYEVVRRLSDLNYVVRLPEGREIVVNVNKMKGCYGNLGSRRKDRPRTPPPTHVIGSDCEDTDSDGSGRDPEWELSQHYRTQVQGSRRPETDERDRVIPRYSLRSRDAPERLELENEVPADDTEGEAEVELDPEGAELDTPLCPSVVSDEVTDSHGEGIDLPRYNLRPLPGRR</sequence>
<name>A0A067QVT3_ZOONE</name>
<reference evidence="3 4" key="1">
    <citation type="journal article" date="2014" name="Nat. Commun.">
        <title>Molecular traces of alternative social organization in a termite genome.</title>
        <authorList>
            <person name="Terrapon N."/>
            <person name="Li C."/>
            <person name="Robertson H.M."/>
            <person name="Ji L."/>
            <person name="Meng X."/>
            <person name="Booth W."/>
            <person name="Chen Z."/>
            <person name="Childers C.P."/>
            <person name="Glastad K.M."/>
            <person name="Gokhale K."/>
            <person name="Gowin J."/>
            <person name="Gronenberg W."/>
            <person name="Hermansen R.A."/>
            <person name="Hu H."/>
            <person name="Hunt B.G."/>
            <person name="Huylmans A.K."/>
            <person name="Khalil S.M."/>
            <person name="Mitchell R.D."/>
            <person name="Munoz-Torres M.C."/>
            <person name="Mustard J.A."/>
            <person name="Pan H."/>
            <person name="Reese J.T."/>
            <person name="Scharf M.E."/>
            <person name="Sun F."/>
            <person name="Vogel H."/>
            <person name="Xiao J."/>
            <person name="Yang W."/>
            <person name="Yang Z."/>
            <person name="Yang Z."/>
            <person name="Zhou J."/>
            <person name="Zhu J."/>
            <person name="Brent C.S."/>
            <person name="Elsik C.G."/>
            <person name="Goodisman M.A."/>
            <person name="Liberles D.A."/>
            <person name="Roe R.M."/>
            <person name="Vargo E.L."/>
            <person name="Vilcinskas A."/>
            <person name="Wang J."/>
            <person name="Bornberg-Bauer E."/>
            <person name="Korb J."/>
            <person name="Zhang G."/>
            <person name="Liebig J."/>
        </authorList>
    </citation>
    <scope>NUCLEOTIDE SEQUENCE [LARGE SCALE GENOMIC DNA]</scope>
    <source>
        <tissue evidence="3">Whole organism</tissue>
    </source>
</reference>
<dbReference type="InterPro" id="IPR054465">
    <property type="entry name" value="Integrase_p58-like_C"/>
</dbReference>
<organism evidence="3 4">
    <name type="scientific">Zootermopsis nevadensis</name>
    <name type="common">Dampwood termite</name>
    <dbReference type="NCBI Taxonomy" id="136037"/>
    <lineage>
        <taxon>Eukaryota</taxon>
        <taxon>Metazoa</taxon>
        <taxon>Ecdysozoa</taxon>
        <taxon>Arthropoda</taxon>
        <taxon>Hexapoda</taxon>
        <taxon>Insecta</taxon>
        <taxon>Pterygota</taxon>
        <taxon>Neoptera</taxon>
        <taxon>Polyneoptera</taxon>
        <taxon>Dictyoptera</taxon>
        <taxon>Blattodea</taxon>
        <taxon>Blattoidea</taxon>
        <taxon>Termitoidae</taxon>
        <taxon>Termopsidae</taxon>
        <taxon>Zootermopsis</taxon>
    </lineage>
</organism>
<feature type="domain" description="Integrase p58-like C-terminal" evidence="2">
    <location>
        <begin position="91"/>
        <end position="122"/>
    </location>
</feature>
<evidence type="ECO:0000313" key="4">
    <source>
        <dbReference type="Proteomes" id="UP000027135"/>
    </source>
</evidence>
<dbReference type="EMBL" id="KK853190">
    <property type="protein sequence ID" value="KDR10042.1"/>
    <property type="molecule type" value="Genomic_DNA"/>
</dbReference>